<evidence type="ECO:0000256" key="1">
    <source>
        <dbReference type="SAM" id="MobiDB-lite"/>
    </source>
</evidence>
<dbReference type="Proteomes" id="UP000193642">
    <property type="component" value="Unassembled WGS sequence"/>
</dbReference>
<proteinExistence type="predicted"/>
<dbReference type="EMBL" id="MCGO01000076">
    <property type="protein sequence ID" value="ORY31549.1"/>
    <property type="molecule type" value="Genomic_DNA"/>
</dbReference>
<feature type="region of interest" description="Disordered" evidence="1">
    <location>
        <begin position="1"/>
        <end position="122"/>
    </location>
</feature>
<sequence length="122" mass="13088">MPPKKRQPLTRKPAASKTTRVTKKSYAEAARSARTYADAARTAALSTPPESPSTIKKKPGRKPKRRSSVDDDDDDDLFGKKKGSVKRGKPGPKPKKKVSFSHPVAETKAKEDAGSSGGLCVV</sequence>
<name>A0A1Y2B9P2_9FUNG</name>
<reference evidence="2 3" key="1">
    <citation type="submission" date="2016-07" db="EMBL/GenBank/DDBJ databases">
        <title>Pervasive Adenine N6-methylation of Active Genes in Fungi.</title>
        <authorList>
            <consortium name="DOE Joint Genome Institute"/>
            <person name="Mondo S.J."/>
            <person name="Dannebaum R.O."/>
            <person name="Kuo R.C."/>
            <person name="Labutti K."/>
            <person name="Haridas S."/>
            <person name="Kuo A."/>
            <person name="Salamov A."/>
            <person name="Ahrendt S.R."/>
            <person name="Lipzen A."/>
            <person name="Sullivan W."/>
            <person name="Andreopoulos W.B."/>
            <person name="Clum A."/>
            <person name="Lindquist E."/>
            <person name="Daum C."/>
            <person name="Ramamoorthy G.K."/>
            <person name="Gryganskyi A."/>
            <person name="Culley D."/>
            <person name="Magnuson J.K."/>
            <person name="James T.Y."/>
            <person name="O'Malley M.A."/>
            <person name="Stajich J.E."/>
            <person name="Spatafora J.W."/>
            <person name="Visel A."/>
            <person name="Grigoriev I.V."/>
        </authorList>
    </citation>
    <scope>NUCLEOTIDE SEQUENCE [LARGE SCALE GENOMIC DNA]</scope>
    <source>
        <strain evidence="2 3">JEL800</strain>
    </source>
</reference>
<feature type="non-terminal residue" evidence="2">
    <location>
        <position position="122"/>
    </location>
</feature>
<evidence type="ECO:0000313" key="3">
    <source>
        <dbReference type="Proteomes" id="UP000193642"/>
    </source>
</evidence>
<feature type="compositionally biased region" description="Basic residues" evidence="1">
    <location>
        <begin position="80"/>
        <end position="99"/>
    </location>
</feature>
<feature type="compositionally biased region" description="Low complexity" evidence="1">
    <location>
        <begin position="27"/>
        <end position="47"/>
    </location>
</feature>
<dbReference type="AlphaFoldDB" id="A0A1Y2B9P2"/>
<comment type="caution">
    <text evidence="2">The sequence shown here is derived from an EMBL/GenBank/DDBJ whole genome shotgun (WGS) entry which is preliminary data.</text>
</comment>
<organism evidence="2 3">
    <name type="scientific">Rhizoclosmatium globosum</name>
    <dbReference type="NCBI Taxonomy" id="329046"/>
    <lineage>
        <taxon>Eukaryota</taxon>
        <taxon>Fungi</taxon>
        <taxon>Fungi incertae sedis</taxon>
        <taxon>Chytridiomycota</taxon>
        <taxon>Chytridiomycota incertae sedis</taxon>
        <taxon>Chytridiomycetes</taxon>
        <taxon>Chytridiales</taxon>
        <taxon>Chytriomycetaceae</taxon>
        <taxon>Rhizoclosmatium</taxon>
    </lineage>
</organism>
<gene>
    <name evidence="2" type="ORF">BCR33DRAFT_723903</name>
</gene>
<keyword evidence="3" id="KW-1185">Reference proteome</keyword>
<protein>
    <submittedName>
        <fullName evidence="2">Uncharacterized protein</fullName>
    </submittedName>
</protein>
<accession>A0A1Y2B9P2</accession>
<evidence type="ECO:0000313" key="2">
    <source>
        <dbReference type="EMBL" id="ORY31549.1"/>
    </source>
</evidence>
<feature type="compositionally biased region" description="Basic residues" evidence="1">
    <location>
        <begin position="55"/>
        <end position="66"/>
    </location>
</feature>